<organism evidence="1 2">
    <name type="scientific">Rhamnusium bicolor</name>
    <dbReference type="NCBI Taxonomy" id="1586634"/>
    <lineage>
        <taxon>Eukaryota</taxon>
        <taxon>Metazoa</taxon>
        <taxon>Ecdysozoa</taxon>
        <taxon>Arthropoda</taxon>
        <taxon>Hexapoda</taxon>
        <taxon>Insecta</taxon>
        <taxon>Pterygota</taxon>
        <taxon>Neoptera</taxon>
        <taxon>Endopterygota</taxon>
        <taxon>Coleoptera</taxon>
        <taxon>Polyphaga</taxon>
        <taxon>Cucujiformia</taxon>
        <taxon>Chrysomeloidea</taxon>
        <taxon>Cerambycidae</taxon>
        <taxon>Lepturinae</taxon>
        <taxon>Rhagiini</taxon>
        <taxon>Rhamnusium</taxon>
    </lineage>
</organism>
<dbReference type="Proteomes" id="UP001162156">
    <property type="component" value="Unassembled WGS sequence"/>
</dbReference>
<evidence type="ECO:0000313" key="2">
    <source>
        <dbReference type="Proteomes" id="UP001162156"/>
    </source>
</evidence>
<sequence>MHNQGTGLRTRLYLRRDRLFHSVQLLRFPKQRFGGSGRNSFRNWTENKNKQREGHSHGGLQCKVYTMGHERH</sequence>
<name>A0AAV8ZII0_9CUCU</name>
<protein>
    <submittedName>
        <fullName evidence="1">Uncharacterized protein</fullName>
    </submittedName>
</protein>
<accession>A0AAV8ZII0</accession>
<dbReference type="AlphaFoldDB" id="A0AAV8ZII0"/>
<gene>
    <name evidence="1" type="ORF">NQ314_005536</name>
</gene>
<proteinExistence type="predicted"/>
<dbReference type="EMBL" id="JANEYF010001526">
    <property type="protein sequence ID" value="KAJ8963588.1"/>
    <property type="molecule type" value="Genomic_DNA"/>
</dbReference>
<evidence type="ECO:0000313" key="1">
    <source>
        <dbReference type="EMBL" id="KAJ8963588.1"/>
    </source>
</evidence>
<comment type="caution">
    <text evidence="1">The sequence shown here is derived from an EMBL/GenBank/DDBJ whole genome shotgun (WGS) entry which is preliminary data.</text>
</comment>
<reference evidence="1" key="1">
    <citation type="journal article" date="2023" name="Insect Mol. Biol.">
        <title>Genome sequencing provides insights into the evolution of gene families encoding plant cell wall-degrading enzymes in longhorned beetles.</title>
        <authorList>
            <person name="Shin N.R."/>
            <person name="Okamura Y."/>
            <person name="Kirsch R."/>
            <person name="Pauchet Y."/>
        </authorList>
    </citation>
    <scope>NUCLEOTIDE SEQUENCE</scope>
    <source>
        <strain evidence="1">RBIC_L_NR</strain>
    </source>
</reference>
<keyword evidence="2" id="KW-1185">Reference proteome</keyword>